<sequence length="166" mass="17103">MCRHGRTAAEHGDQVPDAGSDQDYVTARDRPEEGDGDFDPRQQATQEPEPGPAAVGAAVGAVPEGQFVVFDQLCHHLHHDGISPVDGRGADGAGAVADELRGGQAGTAPGQNPNVGPSPAGRNQDSRKSGQSLGTARALRQAPHQDAIPVDSDGRSATPVRNNPGR</sequence>
<feature type="region of interest" description="Disordered" evidence="1">
    <location>
        <begin position="78"/>
        <end position="166"/>
    </location>
</feature>
<dbReference type="EMBL" id="HBUE01286886">
    <property type="protein sequence ID" value="CAG6572043.1"/>
    <property type="molecule type" value="Transcribed_RNA"/>
</dbReference>
<feature type="region of interest" description="Disordered" evidence="1">
    <location>
        <begin position="1"/>
        <end position="59"/>
    </location>
</feature>
<proteinExistence type="predicted"/>
<evidence type="ECO:0000313" key="2">
    <source>
        <dbReference type="EMBL" id="CAG6520476.1"/>
    </source>
</evidence>
<organism evidence="2">
    <name type="scientific">Culex pipiens</name>
    <name type="common">House mosquito</name>
    <dbReference type="NCBI Taxonomy" id="7175"/>
    <lineage>
        <taxon>Eukaryota</taxon>
        <taxon>Metazoa</taxon>
        <taxon>Ecdysozoa</taxon>
        <taxon>Arthropoda</taxon>
        <taxon>Hexapoda</taxon>
        <taxon>Insecta</taxon>
        <taxon>Pterygota</taxon>
        <taxon>Neoptera</taxon>
        <taxon>Endopterygota</taxon>
        <taxon>Diptera</taxon>
        <taxon>Nematocera</taxon>
        <taxon>Culicoidea</taxon>
        <taxon>Culicidae</taxon>
        <taxon>Culicinae</taxon>
        <taxon>Culicini</taxon>
        <taxon>Culex</taxon>
        <taxon>Culex</taxon>
    </lineage>
</organism>
<reference evidence="2" key="1">
    <citation type="submission" date="2021-05" db="EMBL/GenBank/DDBJ databases">
        <authorList>
            <person name="Alioto T."/>
            <person name="Alioto T."/>
            <person name="Gomez Garrido J."/>
        </authorList>
    </citation>
    <scope>NUCLEOTIDE SEQUENCE</scope>
</reference>
<evidence type="ECO:0000256" key="1">
    <source>
        <dbReference type="SAM" id="MobiDB-lite"/>
    </source>
</evidence>
<accession>A0A8D8E326</accession>
<name>A0A8D8E326_CULPI</name>
<dbReference type="AlphaFoldDB" id="A0A8D8E326"/>
<protein>
    <submittedName>
        <fullName evidence="2">(northern house mosquito) hypothetical protein</fullName>
    </submittedName>
</protein>
<dbReference type="EMBL" id="HBUE01181279">
    <property type="protein sequence ID" value="CAG6520476.1"/>
    <property type="molecule type" value="Transcribed_RNA"/>
</dbReference>